<keyword evidence="1 8" id="KW-0963">Cytoplasm</keyword>
<dbReference type="InterPro" id="IPR016061">
    <property type="entry name" value="Pro-tRNA_ligase_II_C"/>
</dbReference>
<dbReference type="GO" id="GO:0005524">
    <property type="term" value="F:ATP binding"/>
    <property type="evidence" value="ECO:0007669"/>
    <property type="project" value="UniProtKB-UniRule"/>
</dbReference>
<dbReference type="SUPFAM" id="SSF55681">
    <property type="entry name" value="Class II aaRS and biotin synthetases"/>
    <property type="match status" value="1"/>
</dbReference>
<dbReference type="NCBIfam" id="TIGR00408">
    <property type="entry name" value="proS_fam_I"/>
    <property type="match status" value="1"/>
</dbReference>
<dbReference type="HAMAP" id="MF_01571">
    <property type="entry name" value="Pro_tRNA_synth_type3"/>
    <property type="match status" value="1"/>
</dbReference>
<dbReference type="InterPro" id="IPR006195">
    <property type="entry name" value="aa-tRNA-synth_II"/>
</dbReference>
<keyword evidence="2 8" id="KW-0436">Ligase</keyword>
<keyword evidence="3 8" id="KW-0547">Nucleotide-binding</keyword>
<dbReference type="Pfam" id="PF03129">
    <property type="entry name" value="HGTP_anticodon"/>
    <property type="match status" value="1"/>
</dbReference>
<name>A0AAU8DQM6_9ACTN</name>
<evidence type="ECO:0000313" key="10">
    <source>
        <dbReference type="EMBL" id="XCG63172.1"/>
    </source>
</evidence>
<dbReference type="SUPFAM" id="SSF52954">
    <property type="entry name" value="Class II aaRS ABD-related"/>
    <property type="match status" value="1"/>
</dbReference>
<dbReference type="InterPro" id="IPR045864">
    <property type="entry name" value="aa-tRNA-synth_II/BPL/LPL"/>
</dbReference>
<dbReference type="GO" id="GO:0005737">
    <property type="term" value="C:cytoplasm"/>
    <property type="evidence" value="ECO:0007669"/>
    <property type="project" value="UniProtKB-SubCell"/>
</dbReference>
<dbReference type="Pfam" id="PF00587">
    <property type="entry name" value="tRNA-synt_2b"/>
    <property type="match status" value="1"/>
</dbReference>
<dbReference type="InterPro" id="IPR004154">
    <property type="entry name" value="Anticodon-bd"/>
</dbReference>
<comment type="similarity">
    <text evidence="8">Belongs to the class-II aminoacyl-tRNA synthetase family. ProS type 3 subfamily.</text>
</comment>
<dbReference type="AlphaFoldDB" id="A0AAU8DQM6"/>
<dbReference type="GO" id="GO:0004827">
    <property type="term" value="F:proline-tRNA ligase activity"/>
    <property type="evidence" value="ECO:0007669"/>
    <property type="project" value="UniProtKB-UniRule"/>
</dbReference>
<accession>A0AAU8DQM6</accession>
<dbReference type="PANTHER" id="PTHR43382">
    <property type="entry name" value="PROLYL-TRNA SYNTHETASE"/>
    <property type="match status" value="1"/>
</dbReference>
<evidence type="ECO:0000256" key="4">
    <source>
        <dbReference type="ARBA" id="ARBA00022840"/>
    </source>
</evidence>
<dbReference type="InterPro" id="IPR002316">
    <property type="entry name" value="Pro-tRNA-ligase_IIa"/>
</dbReference>
<dbReference type="FunFam" id="3.30.930.10:FF:000037">
    <property type="entry name" value="Proline--tRNA ligase"/>
    <property type="match status" value="1"/>
</dbReference>
<dbReference type="SMART" id="SM00946">
    <property type="entry name" value="ProRS-C_1"/>
    <property type="match status" value="1"/>
</dbReference>
<evidence type="ECO:0000256" key="3">
    <source>
        <dbReference type="ARBA" id="ARBA00022741"/>
    </source>
</evidence>
<dbReference type="RefSeq" id="WP_353648787.1">
    <property type="nucleotide sequence ID" value="NZ_CP159218.1"/>
</dbReference>
<evidence type="ECO:0000256" key="5">
    <source>
        <dbReference type="ARBA" id="ARBA00022917"/>
    </source>
</evidence>
<dbReference type="Gene3D" id="3.40.50.800">
    <property type="entry name" value="Anticodon-binding domain"/>
    <property type="match status" value="1"/>
</dbReference>
<evidence type="ECO:0000256" key="2">
    <source>
        <dbReference type="ARBA" id="ARBA00022598"/>
    </source>
</evidence>
<feature type="domain" description="Aminoacyl-transfer RNA synthetases class-II family profile" evidence="9">
    <location>
        <begin position="34"/>
        <end position="283"/>
    </location>
</feature>
<dbReference type="EC" id="6.1.1.15" evidence="8"/>
<comment type="subcellular location">
    <subcellularLocation>
        <location evidence="8">Cytoplasm</location>
    </subcellularLocation>
</comment>
<gene>
    <name evidence="8 10" type="primary">proS</name>
    <name evidence="10" type="ORF">ABLG96_18505</name>
</gene>
<protein>
    <recommendedName>
        <fullName evidence="8">Proline--tRNA ligase</fullName>
        <ecNumber evidence="8">6.1.1.15</ecNumber>
    </recommendedName>
    <alternativeName>
        <fullName evidence="8">Prolyl-tRNA synthetase</fullName>
        <shortName evidence="8">ProRS</shortName>
    </alternativeName>
</protein>
<dbReference type="InterPro" id="IPR036621">
    <property type="entry name" value="Anticodon-bd_dom_sf"/>
</dbReference>
<dbReference type="InterPro" id="IPR033721">
    <property type="entry name" value="ProRS_core_arch_euk"/>
</dbReference>
<sequence length="475" mass="52186">MPRTPVLTPRAQDFPRWYQDVVAKAELADNGPVRGTMVIRPYGYGIWERMQAGMDARIKATGAENAYFPLFIPESYLHREAEHVEGFSPELAVVTHAGGKQLEEPVVVRPTSETVIGEFMGKWINSHRDLPLLLNQWANVVRWELRPRIFLRTSEFLWQEGHTAHASEADAAAYARRILHEVYEDFMRTELAIPVVVGRKTKRERFAGATNTLALEAMMGDGKALQMGTSHELGQNFARAFDISYTDADQRQQHVWTTSWGSSTRMLGGLIMSHGDDAGLRVPPKLAAVQVQVMVVKGSDDGSVEAAARGLHAELAATGVRVRLDDRVDTPFGRRAVDAELKGIPFRVEVGPRDLAEGRVTLARRVLGTKEQHPISAVAAAITAAITADQAELYRQAEQRLTDRTAEVDTVEDAVAATADGWARLPWSALGDEGEARIAGQGVTVRCLVRADGSVPDTDDPAQDPDLIAVLARAY</sequence>
<organism evidence="10">
    <name type="scientific">Nakamurella sp. A5-74</name>
    <dbReference type="NCBI Taxonomy" id="3158264"/>
    <lineage>
        <taxon>Bacteria</taxon>
        <taxon>Bacillati</taxon>
        <taxon>Actinomycetota</taxon>
        <taxon>Actinomycetes</taxon>
        <taxon>Nakamurellales</taxon>
        <taxon>Nakamurellaceae</taxon>
        <taxon>Nakamurella</taxon>
    </lineage>
</organism>
<dbReference type="PRINTS" id="PR01046">
    <property type="entry name" value="TRNASYNTHPRO"/>
</dbReference>
<dbReference type="CDD" id="cd00778">
    <property type="entry name" value="ProRS_core_arch_euk"/>
    <property type="match status" value="1"/>
</dbReference>
<keyword evidence="5 8" id="KW-0648">Protein biosynthesis</keyword>
<comment type="function">
    <text evidence="8">Catalyzes the attachment of proline to tRNA(Pro) in a two-step reaction: proline is first activated by ATP to form Pro-AMP and then transferred to the acceptor end of tRNA(Pro).</text>
</comment>
<dbReference type="GO" id="GO:0017101">
    <property type="term" value="C:aminoacyl-tRNA synthetase multienzyme complex"/>
    <property type="evidence" value="ECO:0007669"/>
    <property type="project" value="TreeGrafter"/>
</dbReference>
<evidence type="ECO:0000256" key="1">
    <source>
        <dbReference type="ARBA" id="ARBA00022490"/>
    </source>
</evidence>
<reference evidence="10" key="1">
    <citation type="submission" date="2024-05" db="EMBL/GenBank/DDBJ databases">
        <authorList>
            <person name="Cai S.Y."/>
            <person name="Jin L.M."/>
            <person name="Li H.R."/>
        </authorList>
    </citation>
    <scope>NUCLEOTIDE SEQUENCE</scope>
    <source>
        <strain evidence="10">A5-74</strain>
    </source>
</reference>
<proteinExistence type="inferred from homology"/>
<evidence type="ECO:0000256" key="8">
    <source>
        <dbReference type="HAMAP-Rule" id="MF_01571"/>
    </source>
</evidence>
<dbReference type="PROSITE" id="PS50862">
    <property type="entry name" value="AA_TRNA_LIGASE_II"/>
    <property type="match status" value="1"/>
</dbReference>
<evidence type="ECO:0000256" key="7">
    <source>
        <dbReference type="ARBA" id="ARBA00047671"/>
    </source>
</evidence>
<dbReference type="GO" id="GO:0006433">
    <property type="term" value="P:prolyl-tRNA aminoacylation"/>
    <property type="evidence" value="ECO:0007669"/>
    <property type="project" value="UniProtKB-UniRule"/>
</dbReference>
<dbReference type="Gene3D" id="3.30.930.10">
    <property type="entry name" value="Bira Bifunctional Protein, Domain 2"/>
    <property type="match status" value="1"/>
</dbReference>
<evidence type="ECO:0000256" key="6">
    <source>
        <dbReference type="ARBA" id="ARBA00023146"/>
    </source>
</evidence>
<evidence type="ECO:0000259" key="9">
    <source>
        <dbReference type="PROSITE" id="PS50862"/>
    </source>
</evidence>
<dbReference type="InterPro" id="IPR004499">
    <property type="entry name" value="Pro-tRNA-ligase_IIa_arc-type"/>
</dbReference>
<comment type="subunit">
    <text evidence="8">Homodimer.</text>
</comment>
<keyword evidence="6 8" id="KW-0030">Aminoacyl-tRNA synthetase</keyword>
<dbReference type="EMBL" id="CP159218">
    <property type="protein sequence ID" value="XCG63172.1"/>
    <property type="molecule type" value="Genomic_DNA"/>
</dbReference>
<dbReference type="PANTHER" id="PTHR43382:SF3">
    <property type="entry name" value="PROLINE--TRNA LIGASE, CHLOROPLASTIC_MITOCHONDRIAL"/>
    <property type="match status" value="1"/>
</dbReference>
<dbReference type="InterPro" id="IPR002314">
    <property type="entry name" value="aa-tRNA-synt_IIb"/>
</dbReference>
<keyword evidence="4 8" id="KW-0067">ATP-binding</keyword>
<comment type="domain">
    <text evidence="8">Consists of three domains: the N-terminal catalytic domain, the anticodon-binding domain and the C-terminal extension.</text>
</comment>
<comment type="catalytic activity">
    <reaction evidence="7 8">
        <text>tRNA(Pro) + L-proline + ATP = L-prolyl-tRNA(Pro) + AMP + diphosphate</text>
        <dbReference type="Rhea" id="RHEA:14305"/>
        <dbReference type="Rhea" id="RHEA-COMP:9700"/>
        <dbReference type="Rhea" id="RHEA-COMP:9702"/>
        <dbReference type="ChEBI" id="CHEBI:30616"/>
        <dbReference type="ChEBI" id="CHEBI:33019"/>
        <dbReference type="ChEBI" id="CHEBI:60039"/>
        <dbReference type="ChEBI" id="CHEBI:78442"/>
        <dbReference type="ChEBI" id="CHEBI:78532"/>
        <dbReference type="ChEBI" id="CHEBI:456215"/>
        <dbReference type="EC" id="6.1.1.15"/>
    </reaction>
</comment>